<dbReference type="EMBL" id="HBEL01048629">
    <property type="protein sequence ID" value="CAD8426356.1"/>
    <property type="molecule type" value="Transcribed_RNA"/>
</dbReference>
<protein>
    <recommendedName>
        <fullName evidence="5">Glycosyltransferase 61 catalytic domain-containing protein</fullName>
    </recommendedName>
</protein>
<dbReference type="Pfam" id="PF04577">
    <property type="entry name" value="Glyco_transf_61"/>
    <property type="match status" value="1"/>
</dbReference>
<dbReference type="GO" id="GO:0016757">
    <property type="term" value="F:glycosyltransferase activity"/>
    <property type="evidence" value="ECO:0007669"/>
    <property type="project" value="UniProtKB-KW"/>
</dbReference>
<gene>
    <name evidence="6" type="ORF">PINE0816_LOCUS22518</name>
</gene>
<dbReference type="AlphaFoldDB" id="A0A7S0GII9"/>
<feature type="compositionally biased region" description="Basic and acidic residues" evidence="4">
    <location>
        <begin position="20"/>
        <end position="29"/>
    </location>
</feature>
<reference evidence="6" key="1">
    <citation type="submission" date="2021-01" db="EMBL/GenBank/DDBJ databases">
        <authorList>
            <person name="Corre E."/>
            <person name="Pelletier E."/>
            <person name="Niang G."/>
            <person name="Scheremetjew M."/>
            <person name="Finn R."/>
            <person name="Kale V."/>
            <person name="Holt S."/>
            <person name="Cochrane G."/>
            <person name="Meng A."/>
            <person name="Brown T."/>
            <person name="Cohen L."/>
        </authorList>
    </citation>
    <scope>NUCLEOTIDE SEQUENCE</scope>
    <source>
        <strain evidence="6">CCAP1064/1</strain>
    </source>
</reference>
<keyword evidence="2" id="KW-0808">Transferase</keyword>
<dbReference type="InterPro" id="IPR049625">
    <property type="entry name" value="Glyco_transf_61_cat"/>
</dbReference>
<accession>A0A7S0GII9</accession>
<feature type="domain" description="Glycosyltransferase 61 catalytic" evidence="5">
    <location>
        <begin position="12"/>
        <end position="106"/>
    </location>
</feature>
<evidence type="ECO:0000313" key="6">
    <source>
        <dbReference type="EMBL" id="CAD8426356.1"/>
    </source>
</evidence>
<keyword evidence="1" id="KW-0328">Glycosyltransferase</keyword>
<organism evidence="6">
    <name type="scientific">Proboscia inermis</name>
    <dbReference type="NCBI Taxonomy" id="420281"/>
    <lineage>
        <taxon>Eukaryota</taxon>
        <taxon>Sar</taxon>
        <taxon>Stramenopiles</taxon>
        <taxon>Ochrophyta</taxon>
        <taxon>Bacillariophyta</taxon>
        <taxon>Coscinodiscophyceae</taxon>
        <taxon>Rhizosoleniophycidae</taxon>
        <taxon>Rhizosoleniales</taxon>
        <taxon>Rhizosoleniaceae</taxon>
        <taxon>Proboscia</taxon>
    </lineage>
</organism>
<evidence type="ECO:0000256" key="3">
    <source>
        <dbReference type="ARBA" id="ARBA00023180"/>
    </source>
</evidence>
<feature type="region of interest" description="Disordered" evidence="4">
    <location>
        <begin position="1"/>
        <end position="29"/>
    </location>
</feature>
<proteinExistence type="predicted"/>
<evidence type="ECO:0000256" key="2">
    <source>
        <dbReference type="ARBA" id="ARBA00022679"/>
    </source>
</evidence>
<keyword evidence="3" id="KW-0325">Glycoprotein</keyword>
<evidence type="ECO:0000259" key="5">
    <source>
        <dbReference type="Pfam" id="PF04577"/>
    </source>
</evidence>
<feature type="compositionally biased region" description="Low complexity" evidence="4">
    <location>
        <begin position="1"/>
        <end position="12"/>
    </location>
</feature>
<dbReference type="InterPro" id="IPR007657">
    <property type="entry name" value="Glycosyltransferase_61"/>
</dbReference>
<evidence type="ECO:0000256" key="1">
    <source>
        <dbReference type="ARBA" id="ARBA00022676"/>
    </source>
</evidence>
<name>A0A7S0GII9_9STRA</name>
<dbReference type="PANTHER" id="PTHR20961">
    <property type="entry name" value="GLYCOSYLTRANSFERASE"/>
    <property type="match status" value="1"/>
</dbReference>
<sequence length="186" mass="20950">MTNQSSSSSSPSNLLKKEKKGHDQNKDESLQITFINRGGQKRSILNADGILTTLQEAFPQHQVVLQYFEDSSFEEQIELYSQSDVVIAPHGAQLTGIMFMPPCGAVLELFPHLYHTPYFFSSLANISGLVHASWYVSIDSEVPLPNSLDIHTRLNSTMNNICPTLNRVVSNVNEMIQRHQKCRMNK</sequence>
<evidence type="ECO:0000256" key="4">
    <source>
        <dbReference type="SAM" id="MobiDB-lite"/>
    </source>
</evidence>